<dbReference type="InterPro" id="IPR012505">
    <property type="entry name" value="YbbR"/>
</dbReference>
<name>A0A2I1K2A8_9LACT</name>
<dbReference type="Gene3D" id="2.170.120.30">
    <property type="match status" value="1"/>
</dbReference>
<keyword evidence="1" id="KW-0812">Transmembrane</keyword>
<dbReference type="AlphaFoldDB" id="A0A2I1K2A8"/>
<reference evidence="2 3" key="1">
    <citation type="submission" date="2017-12" db="EMBL/GenBank/DDBJ databases">
        <title>Phylogenetic diversity of female urinary microbiome.</title>
        <authorList>
            <person name="Thomas-White K."/>
            <person name="Wolfe A.J."/>
        </authorList>
    </citation>
    <scope>NUCLEOTIDE SEQUENCE [LARGE SCALE GENOMIC DNA]</scope>
    <source>
        <strain evidence="2 3">UMB0898</strain>
    </source>
</reference>
<dbReference type="PANTHER" id="PTHR37804:SF1">
    <property type="entry name" value="CDAA REGULATORY PROTEIN CDAR"/>
    <property type="match status" value="1"/>
</dbReference>
<gene>
    <name evidence="2" type="ORF">CYJ57_02900</name>
</gene>
<evidence type="ECO:0000313" key="2">
    <source>
        <dbReference type="EMBL" id="PKY89672.1"/>
    </source>
</evidence>
<evidence type="ECO:0000256" key="1">
    <source>
        <dbReference type="SAM" id="Phobius"/>
    </source>
</evidence>
<keyword evidence="1" id="KW-1133">Transmembrane helix</keyword>
<dbReference type="OrthoDB" id="2139417at2"/>
<accession>A0A2I1K2A8</accession>
<feature type="transmembrane region" description="Helical" evidence="1">
    <location>
        <begin position="12"/>
        <end position="29"/>
    </location>
</feature>
<keyword evidence="1" id="KW-0472">Membrane</keyword>
<dbReference type="Pfam" id="PF07949">
    <property type="entry name" value="YbbR"/>
    <property type="match status" value="3"/>
</dbReference>
<dbReference type="Gene3D" id="2.170.120.40">
    <property type="entry name" value="YbbR-like domain"/>
    <property type="match status" value="2"/>
</dbReference>
<proteinExistence type="predicted"/>
<dbReference type="PANTHER" id="PTHR37804">
    <property type="entry name" value="CDAA REGULATORY PROTEIN CDAR"/>
    <property type="match status" value="1"/>
</dbReference>
<dbReference type="InterPro" id="IPR053154">
    <property type="entry name" value="c-di-AMP_regulator"/>
</dbReference>
<evidence type="ECO:0008006" key="4">
    <source>
        <dbReference type="Google" id="ProtNLM"/>
    </source>
</evidence>
<dbReference type="Proteomes" id="UP000234384">
    <property type="component" value="Unassembled WGS sequence"/>
</dbReference>
<dbReference type="RefSeq" id="WP_101953993.1">
    <property type="nucleotide sequence ID" value="NZ_PKHE01000005.1"/>
</dbReference>
<sequence length="323" mass="35818">MIDKFLKDRRGAAGVSLIIAIFLYLFVASENNALRFQRAANQQFASVNVTETLSNVPVAVGEIDEGQFISGLPESVQVRLTGPRNVINQVIDGNLIVMTEDLKGKSPGNQYIRLVLPDLPSSVDYQITPSQRYVKISTIKSQSLTVGYELDPELVANGLEVKQVTLAPKQVTLTGDEDVINQISRAYIYITRSERMSESFTDKYQIRVVNQQGEVLDVNADITEVEAQVEIGRPSKKVDLTVVPFGENPNRYRYTYQLQEPSQVEIVGNRASLDIIDQLDLVVDVTGITQSGDVDAEIQLPRGVELVEDLNPTIHVEVEPISE</sequence>
<protein>
    <recommendedName>
        <fullName evidence="4">YbbR-like protein</fullName>
    </recommendedName>
</protein>
<evidence type="ECO:0000313" key="3">
    <source>
        <dbReference type="Proteomes" id="UP000234384"/>
    </source>
</evidence>
<dbReference type="EMBL" id="PKHE01000005">
    <property type="protein sequence ID" value="PKY89672.1"/>
    <property type="molecule type" value="Genomic_DNA"/>
</dbReference>
<comment type="caution">
    <text evidence="2">The sequence shown here is derived from an EMBL/GenBank/DDBJ whole genome shotgun (WGS) entry which is preliminary data.</text>
</comment>
<organism evidence="2 3">
    <name type="scientific">Falseniella ignava</name>
    <dbReference type="NCBI Taxonomy" id="137730"/>
    <lineage>
        <taxon>Bacteria</taxon>
        <taxon>Bacillati</taxon>
        <taxon>Bacillota</taxon>
        <taxon>Bacilli</taxon>
        <taxon>Lactobacillales</taxon>
        <taxon>Aerococcaceae</taxon>
        <taxon>Falseniella</taxon>
    </lineage>
</organism>